<proteinExistence type="predicted"/>
<gene>
    <name evidence="1" type="ORF">BD293_3448</name>
</gene>
<dbReference type="Proteomes" id="UP000320582">
    <property type="component" value="Unassembled WGS sequence"/>
</dbReference>
<reference evidence="1 2" key="1">
    <citation type="submission" date="2019-06" db="EMBL/GenBank/DDBJ databases">
        <title>Genomic Encyclopedia of Archaeal and Bacterial Type Strains, Phase II (KMG-II): from individual species to whole genera.</title>
        <authorList>
            <person name="Goeker M."/>
        </authorList>
    </citation>
    <scope>NUCLEOTIDE SEQUENCE [LARGE SCALE GENOMIC DNA]</scope>
    <source>
        <strain evidence="1 2">DSM 18423</strain>
    </source>
</reference>
<organism evidence="1 2">
    <name type="scientific">Roseinatronobacter monicus</name>
    <dbReference type="NCBI Taxonomy" id="393481"/>
    <lineage>
        <taxon>Bacteria</taxon>
        <taxon>Pseudomonadati</taxon>
        <taxon>Pseudomonadota</taxon>
        <taxon>Alphaproteobacteria</taxon>
        <taxon>Rhodobacterales</taxon>
        <taxon>Paracoccaceae</taxon>
        <taxon>Roseinatronobacter</taxon>
    </lineage>
</organism>
<sequence length="47" mass="5101">MIARIGRKTRPERRQFLGLILLAHVGGGSEFCLAVPKDGSPAYFDGV</sequence>
<keyword evidence="2" id="KW-1185">Reference proteome</keyword>
<evidence type="ECO:0000313" key="2">
    <source>
        <dbReference type="Proteomes" id="UP000320582"/>
    </source>
</evidence>
<dbReference type="RefSeq" id="WP_170207172.1">
    <property type="nucleotide sequence ID" value="NZ_VFPT01000001.1"/>
</dbReference>
<protein>
    <submittedName>
        <fullName evidence="1">Uncharacterized protein</fullName>
    </submittedName>
</protein>
<dbReference type="AlphaFoldDB" id="A0A543KI53"/>
<name>A0A543KI53_9RHOB</name>
<accession>A0A543KI53</accession>
<comment type="caution">
    <text evidence="1">The sequence shown here is derived from an EMBL/GenBank/DDBJ whole genome shotgun (WGS) entry which is preliminary data.</text>
</comment>
<evidence type="ECO:0000313" key="1">
    <source>
        <dbReference type="EMBL" id="TQM94761.1"/>
    </source>
</evidence>
<dbReference type="EMBL" id="VFPT01000001">
    <property type="protein sequence ID" value="TQM94761.1"/>
    <property type="molecule type" value="Genomic_DNA"/>
</dbReference>